<dbReference type="RefSeq" id="WP_283765437.1">
    <property type="nucleotide sequence ID" value="NZ_JAQOSO010000011.1"/>
</dbReference>
<keyword evidence="2" id="KW-1185">Reference proteome</keyword>
<gene>
    <name evidence="1" type="ORF">PMG25_03045</name>
</gene>
<sequence length="312" mass="34924">MSYLSTKAKAWFIISLLVITVGAIATPNWGAESACLAPTTKLSNLQLQSAKSPLFTSAQLKHNCPRGEGKNPKDDLIPYIISPRRTTILNPQPLLRWNSLPSASTYTVEIFETDNAEPLWTQETNQDRVQYDGPPLLSGKTYFLVVDTPESEPSSAEETNISFEVLNPDDAAHVRERAASILNLETSETERSLLLAHLYFGYHLNAEAIAVLEALPKESKTETVYRLLGDLYNWIYLRRFAIWRYQSAAEIAEPGTAQLAAVQSRLGQIYADRAIPEKAREWLEAALATYQALGNQQRITEIQEQLDQLSMP</sequence>
<dbReference type="Proteomes" id="UP001235849">
    <property type="component" value="Unassembled WGS sequence"/>
</dbReference>
<dbReference type="InterPro" id="IPR011990">
    <property type="entry name" value="TPR-like_helical_dom_sf"/>
</dbReference>
<evidence type="ECO:0000313" key="1">
    <source>
        <dbReference type="EMBL" id="MDJ1173060.1"/>
    </source>
</evidence>
<organism evidence="1 2">
    <name type="scientific">Roseofilum capinflatum BLCC-M114</name>
    <dbReference type="NCBI Taxonomy" id="3022440"/>
    <lineage>
        <taxon>Bacteria</taxon>
        <taxon>Bacillati</taxon>
        <taxon>Cyanobacteriota</taxon>
        <taxon>Cyanophyceae</taxon>
        <taxon>Desertifilales</taxon>
        <taxon>Desertifilaceae</taxon>
        <taxon>Roseofilum</taxon>
        <taxon>Roseofilum capinflatum</taxon>
    </lineage>
</organism>
<comment type="caution">
    <text evidence="1">The sequence shown here is derived from an EMBL/GenBank/DDBJ whole genome shotgun (WGS) entry which is preliminary data.</text>
</comment>
<dbReference type="EMBL" id="JAQOSO010000011">
    <property type="protein sequence ID" value="MDJ1173060.1"/>
    <property type="molecule type" value="Genomic_DNA"/>
</dbReference>
<protein>
    <recommendedName>
        <fullName evidence="3">Tetratricopeptide repeat protein</fullName>
    </recommendedName>
</protein>
<name>A0ABT7B1P6_9CYAN</name>
<evidence type="ECO:0000313" key="2">
    <source>
        <dbReference type="Proteomes" id="UP001235849"/>
    </source>
</evidence>
<dbReference type="Gene3D" id="1.25.40.10">
    <property type="entry name" value="Tetratricopeptide repeat domain"/>
    <property type="match status" value="1"/>
</dbReference>
<reference evidence="1 2" key="1">
    <citation type="submission" date="2023-01" db="EMBL/GenBank/DDBJ databases">
        <title>Novel diversity within Roseofilum (Cyanobacteria; Desertifilaceae) from marine benthic mats with descriptions of four novel species.</title>
        <authorList>
            <person name="Wang Y."/>
            <person name="Berthold D.E."/>
            <person name="Hu J."/>
            <person name="Lefler F.W."/>
            <person name="Laughinghouse H.D. IV."/>
        </authorList>
    </citation>
    <scope>NUCLEOTIDE SEQUENCE [LARGE SCALE GENOMIC DNA]</scope>
    <source>
        <strain evidence="1 2">BLCC-M114</strain>
    </source>
</reference>
<proteinExistence type="predicted"/>
<accession>A0ABT7B1P6</accession>
<evidence type="ECO:0008006" key="3">
    <source>
        <dbReference type="Google" id="ProtNLM"/>
    </source>
</evidence>